<dbReference type="Pfam" id="PF13665">
    <property type="entry name" value="Tox-PAAR-like"/>
    <property type="match status" value="1"/>
</dbReference>
<proteinExistence type="predicted"/>
<accession>A0A482PLG1</accession>
<dbReference type="EMBL" id="CP038008">
    <property type="protein sequence ID" value="QBY28606.1"/>
    <property type="molecule type" value="Genomic_DNA"/>
</dbReference>
<evidence type="ECO:0000256" key="1">
    <source>
        <dbReference type="SAM" id="MobiDB-lite"/>
    </source>
</evidence>
<organism evidence="2">
    <name type="scientific">Citrobacter rodentium</name>
    <dbReference type="NCBI Taxonomy" id="67825"/>
    <lineage>
        <taxon>Bacteria</taxon>
        <taxon>Pseudomonadati</taxon>
        <taxon>Pseudomonadota</taxon>
        <taxon>Gammaproteobacteria</taxon>
        <taxon>Enterobacterales</taxon>
        <taxon>Enterobacteriaceae</taxon>
        <taxon>Citrobacter</taxon>
    </lineage>
</organism>
<feature type="compositionally biased region" description="Gly residues" evidence="1">
    <location>
        <begin position="75"/>
        <end position="87"/>
    </location>
</feature>
<dbReference type="OMA" id="MADNYLA"/>
<evidence type="ECO:0000313" key="2">
    <source>
        <dbReference type="EMBL" id="QBY28606.1"/>
    </source>
</evidence>
<sequence>MADDYLARKQSGWLVISTLPDVCKTPLGPVFVPVPYPVVAFLQESEKEISSVRANGHPVVVYNQSLVPTTEGDQPGTGTGLKSGTVGGKCYPKAHSKSVRAGKHPVLRHGDDFWMNGR</sequence>
<protein>
    <submittedName>
        <fullName evidence="2">DUF4150 domain-containing protein</fullName>
    </submittedName>
</protein>
<dbReference type="RefSeq" id="WP_012906283.1">
    <property type="nucleotide sequence ID" value="NZ_CAJTBI010000029.1"/>
</dbReference>
<reference evidence="2" key="1">
    <citation type="submission" date="2019-03" db="EMBL/GenBank/DDBJ databases">
        <title>Complete genome sequence of enteropathogenic Citrobacter rodentium strain DBS100.</title>
        <authorList>
            <person name="Popov G."/>
            <person name="Fiebig A."/>
            <person name="Shideler S."/>
            <person name="Coombes B."/>
            <person name="Savchenko A."/>
        </authorList>
    </citation>
    <scope>NUCLEOTIDE SEQUENCE</scope>
    <source>
        <strain evidence="2">DBS100</strain>
    </source>
</reference>
<gene>
    <name evidence="2" type="ORF">E2R62_06905</name>
</gene>
<dbReference type="AlphaFoldDB" id="A0A482PLG1"/>
<name>A0A482PLG1_CITRO</name>
<feature type="region of interest" description="Disordered" evidence="1">
    <location>
        <begin position="67"/>
        <end position="87"/>
    </location>
</feature>